<dbReference type="PANTHER" id="PTHR34703:SF1">
    <property type="entry name" value="ANTIPORTER SUBUNIT MNHG2-RELATED"/>
    <property type="match status" value="1"/>
</dbReference>
<accession>A0ABV6PCW3</accession>
<comment type="caution">
    <text evidence="3">The sequence shown here is derived from an EMBL/GenBank/DDBJ whole genome shotgun (WGS) entry which is preliminary data.</text>
</comment>
<dbReference type="EMBL" id="JBHLUB010000032">
    <property type="protein sequence ID" value="MFC0582958.1"/>
    <property type="molecule type" value="Genomic_DNA"/>
</dbReference>
<keyword evidence="2" id="KW-0472">Membrane</keyword>
<feature type="transmembrane region" description="Helical" evidence="2">
    <location>
        <begin position="12"/>
        <end position="32"/>
    </location>
</feature>
<evidence type="ECO:0000256" key="1">
    <source>
        <dbReference type="ARBA" id="ARBA00008404"/>
    </source>
</evidence>
<sequence>MTDAIDLLPDWLAWIIAILMVAGALMSFFAALGMLRFGDVLSRVHAATKPQVPGLMFLLIALAIAVRDWSWLPFLILAWLLQLITVPVSAHMVGRAVYHTGGLSKVKLFRDELGMAIDTEMEQLRKEEKGLGKGPKNS</sequence>
<proteinExistence type="inferred from homology"/>
<keyword evidence="4" id="KW-1185">Reference proteome</keyword>
<reference evidence="3 4" key="1">
    <citation type="submission" date="2024-09" db="EMBL/GenBank/DDBJ databases">
        <authorList>
            <person name="Sun Q."/>
            <person name="Mori K."/>
        </authorList>
    </citation>
    <scope>NUCLEOTIDE SEQUENCE [LARGE SCALE GENOMIC DNA]</scope>
    <source>
        <strain evidence="3 4">NCAIM B.02604</strain>
    </source>
</reference>
<dbReference type="InterPro" id="IPR005133">
    <property type="entry name" value="PhaG_MnhG_YufB"/>
</dbReference>
<dbReference type="Proteomes" id="UP001589862">
    <property type="component" value="Unassembled WGS sequence"/>
</dbReference>
<protein>
    <submittedName>
        <fullName evidence="3">Monovalent cation/H(+) antiporter subunit G</fullName>
    </submittedName>
</protein>
<dbReference type="PANTHER" id="PTHR34703">
    <property type="entry name" value="ANTIPORTER SUBUNIT MNHG2-RELATED"/>
    <property type="match status" value="1"/>
</dbReference>
<evidence type="ECO:0000313" key="4">
    <source>
        <dbReference type="Proteomes" id="UP001589862"/>
    </source>
</evidence>
<gene>
    <name evidence="3" type="primary">mnhG</name>
    <name evidence="3" type="ORF">ACFFFR_11325</name>
</gene>
<dbReference type="Pfam" id="PF03334">
    <property type="entry name" value="PhaG_MnhG_YufB"/>
    <property type="match status" value="1"/>
</dbReference>
<keyword evidence="2" id="KW-1133">Transmembrane helix</keyword>
<evidence type="ECO:0000256" key="2">
    <source>
        <dbReference type="SAM" id="Phobius"/>
    </source>
</evidence>
<name>A0ABV6PCW3_9MICC</name>
<feature type="transmembrane region" description="Helical" evidence="2">
    <location>
        <begin position="52"/>
        <end position="70"/>
    </location>
</feature>
<keyword evidence="2" id="KW-0812">Transmembrane</keyword>
<dbReference type="RefSeq" id="WP_377460533.1">
    <property type="nucleotide sequence ID" value="NZ_JBHLUB010000032.1"/>
</dbReference>
<comment type="similarity">
    <text evidence="1">Belongs to the CPA3 antiporters (TC 2.A.63) subunit G family.</text>
</comment>
<dbReference type="NCBIfam" id="TIGR01300">
    <property type="entry name" value="CPA3_mnhG_phaG"/>
    <property type="match status" value="1"/>
</dbReference>
<evidence type="ECO:0000313" key="3">
    <source>
        <dbReference type="EMBL" id="MFC0582958.1"/>
    </source>
</evidence>
<organism evidence="3 4">
    <name type="scientific">Micrococcoides hystricis</name>
    <dbReference type="NCBI Taxonomy" id="1572761"/>
    <lineage>
        <taxon>Bacteria</taxon>
        <taxon>Bacillati</taxon>
        <taxon>Actinomycetota</taxon>
        <taxon>Actinomycetes</taxon>
        <taxon>Micrococcales</taxon>
        <taxon>Micrococcaceae</taxon>
        <taxon>Micrococcoides</taxon>
    </lineage>
</organism>
<feature type="transmembrane region" description="Helical" evidence="2">
    <location>
        <begin position="76"/>
        <end position="98"/>
    </location>
</feature>